<dbReference type="OrthoDB" id="117872at2"/>
<organism evidence="2 3">
    <name type="scientific">Dyella psychrodurans</name>
    <dbReference type="NCBI Taxonomy" id="1927960"/>
    <lineage>
        <taxon>Bacteria</taxon>
        <taxon>Pseudomonadati</taxon>
        <taxon>Pseudomonadota</taxon>
        <taxon>Gammaproteobacteria</taxon>
        <taxon>Lysobacterales</taxon>
        <taxon>Rhodanobacteraceae</taxon>
        <taxon>Dyella</taxon>
    </lineage>
</organism>
<name>A0A370XEH8_9GAMM</name>
<evidence type="ECO:0000313" key="2">
    <source>
        <dbReference type="EMBL" id="RDS86697.1"/>
    </source>
</evidence>
<sequence length="133" mass="15266">MHTQNIRIAIDRHWAASAAGDQVAEHDIYHDDAVCEYPQSGEVIHGRHNLQALRSHHPGRPSGFTVRRIVGEGNLWITEYVIAYEGKRAYTVSIMEFRGEKVSHETQYFADPFDAPAWRAQWVERLNATDRIP</sequence>
<dbReference type="AlphaFoldDB" id="A0A370XEH8"/>
<dbReference type="InterPro" id="IPR037401">
    <property type="entry name" value="SnoaL-like"/>
</dbReference>
<evidence type="ECO:0000313" key="3">
    <source>
        <dbReference type="Proteomes" id="UP000255334"/>
    </source>
</evidence>
<protein>
    <submittedName>
        <fullName evidence="2">Nuclear transport factor 2 family protein</fullName>
    </submittedName>
</protein>
<proteinExistence type="predicted"/>
<dbReference type="EMBL" id="QRBF01000001">
    <property type="protein sequence ID" value="RDS86697.1"/>
    <property type="molecule type" value="Genomic_DNA"/>
</dbReference>
<dbReference type="Gene3D" id="3.10.450.50">
    <property type="match status" value="1"/>
</dbReference>
<keyword evidence="3" id="KW-1185">Reference proteome</keyword>
<dbReference type="Proteomes" id="UP000255334">
    <property type="component" value="Unassembled WGS sequence"/>
</dbReference>
<dbReference type="Pfam" id="PF12680">
    <property type="entry name" value="SnoaL_2"/>
    <property type="match status" value="1"/>
</dbReference>
<reference evidence="2 3" key="1">
    <citation type="submission" date="2018-07" db="EMBL/GenBank/DDBJ databases">
        <title>Dyella monticola sp. nov. and Dyella psychrodurans sp. nov. isolated from monsoon evergreen broad-leaved forest soil of Dinghu Mountain, China.</title>
        <authorList>
            <person name="Gao Z."/>
            <person name="Qiu L."/>
        </authorList>
    </citation>
    <scope>NUCLEOTIDE SEQUENCE [LARGE SCALE GENOMIC DNA]</scope>
    <source>
        <strain evidence="2 3">4MSK11</strain>
    </source>
</reference>
<feature type="domain" description="SnoaL-like" evidence="1">
    <location>
        <begin position="11"/>
        <end position="103"/>
    </location>
</feature>
<dbReference type="RefSeq" id="WP_115476966.1">
    <property type="nucleotide sequence ID" value="NZ_QRBF01000001.1"/>
</dbReference>
<comment type="caution">
    <text evidence="2">The sequence shown here is derived from an EMBL/GenBank/DDBJ whole genome shotgun (WGS) entry which is preliminary data.</text>
</comment>
<gene>
    <name evidence="2" type="ORF">DWU99_05560</name>
</gene>
<evidence type="ECO:0000259" key="1">
    <source>
        <dbReference type="Pfam" id="PF12680"/>
    </source>
</evidence>
<accession>A0A370XEH8</accession>
<dbReference type="SUPFAM" id="SSF54427">
    <property type="entry name" value="NTF2-like"/>
    <property type="match status" value="1"/>
</dbReference>
<dbReference type="InterPro" id="IPR032710">
    <property type="entry name" value="NTF2-like_dom_sf"/>
</dbReference>